<dbReference type="RefSeq" id="XP_001020468.1">
    <property type="nucleotide sequence ID" value="XM_001020468.2"/>
</dbReference>
<evidence type="ECO:0000313" key="3">
    <source>
        <dbReference type="Proteomes" id="UP000009168"/>
    </source>
</evidence>
<gene>
    <name evidence="2" type="ORF">TTHERM_00215980</name>
</gene>
<evidence type="ECO:0000313" key="2">
    <source>
        <dbReference type="EMBL" id="EAS00223.1"/>
    </source>
</evidence>
<keyword evidence="1" id="KW-1133">Transmembrane helix</keyword>
<keyword evidence="3" id="KW-1185">Reference proteome</keyword>
<dbReference type="EMBL" id="GG662621">
    <property type="protein sequence ID" value="EAS00223.1"/>
    <property type="molecule type" value="Genomic_DNA"/>
</dbReference>
<dbReference type="OMA" id="ITFAYIS"/>
<evidence type="ECO:0000256" key="1">
    <source>
        <dbReference type="SAM" id="Phobius"/>
    </source>
</evidence>
<keyword evidence="1 2" id="KW-0812">Transmembrane</keyword>
<dbReference type="KEGG" id="tet:TTHERM_00215980"/>
<dbReference type="HOGENOM" id="CLU_1252867_0_0_1"/>
<protein>
    <submittedName>
        <fullName evidence="2">Transmembrane protein, putative</fullName>
    </submittedName>
</protein>
<keyword evidence="1" id="KW-0472">Membrane</keyword>
<name>I7LVW3_TETTS</name>
<dbReference type="Proteomes" id="UP000009168">
    <property type="component" value="Unassembled WGS sequence"/>
</dbReference>
<proteinExistence type="predicted"/>
<dbReference type="GeneID" id="7839410"/>
<dbReference type="InParanoid" id="I7LVW3"/>
<organism evidence="2 3">
    <name type="scientific">Tetrahymena thermophila (strain SB210)</name>
    <dbReference type="NCBI Taxonomy" id="312017"/>
    <lineage>
        <taxon>Eukaryota</taxon>
        <taxon>Sar</taxon>
        <taxon>Alveolata</taxon>
        <taxon>Ciliophora</taxon>
        <taxon>Intramacronucleata</taxon>
        <taxon>Oligohymenophorea</taxon>
        <taxon>Hymenostomatida</taxon>
        <taxon>Tetrahymenina</taxon>
        <taxon>Tetrahymenidae</taxon>
        <taxon>Tetrahymena</taxon>
    </lineage>
</organism>
<feature type="transmembrane region" description="Helical" evidence="1">
    <location>
        <begin position="76"/>
        <end position="97"/>
    </location>
</feature>
<accession>I7LVW3</accession>
<dbReference type="AlphaFoldDB" id="I7LVW3"/>
<sequence length="221" mass="26926">MGRFEVNGRQFETRGASQGAQFAKAIHTFQDYLKKKRYQNYKPKIYFQRQNLKYFHLKPYDMHSHILKHQSSSTQIYYICAFSVSCITFAYISRLIYDQNVRYHYLVNYPTQMRIFDQQVNKISSKFWEIGREYFNDYIIPSIRSEQEFYNFTYGIKNKIFKIEERKAKSQQEFQILKSNAIESDKEVEKFDEAVQQQDKDIKKLLWKLEEEQQKQQENKK</sequence>
<reference evidence="3" key="1">
    <citation type="journal article" date="2006" name="PLoS Biol.">
        <title>Macronuclear genome sequence of the ciliate Tetrahymena thermophila, a model eukaryote.</title>
        <authorList>
            <person name="Eisen J.A."/>
            <person name="Coyne R.S."/>
            <person name="Wu M."/>
            <person name="Wu D."/>
            <person name="Thiagarajan M."/>
            <person name="Wortman J.R."/>
            <person name="Badger J.H."/>
            <person name="Ren Q."/>
            <person name="Amedeo P."/>
            <person name="Jones K.M."/>
            <person name="Tallon L.J."/>
            <person name="Delcher A.L."/>
            <person name="Salzberg S.L."/>
            <person name="Silva J.C."/>
            <person name="Haas B.J."/>
            <person name="Majoros W.H."/>
            <person name="Farzad M."/>
            <person name="Carlton J.M."/>
            <person name="Smith R.K. Jr."/>
            <person name="Garg J."/>
            <person name="Pearlman R.E."/>
            <person name="Karrer K.M."/>
            <person name="Sun L."/>
            <person name="Manning G."/>
            <person name="Elde N.C."/>
            <person name="Turkewitz A.P."/>
            <person name="Asai D.J."/>
            <person name="Wilkes D.E."/>
            <person name="Wang Y."/>
            <person name="Cai H."/>
            <person name="Collins K."/>
            <person name="Stewart B.A."/>
            <person name="Lee S.R."/>
            <person name="Wilamowska K."/>
            <person name="Weinberg Z."/>
            <person name="Ruzzo W.L."/>
            <person name="Wloga D."/>
            <person name="Gaertig J."/>
            <person name="Frankel J."/>
            <person name="Tsao C.-C."/>
            <person name="Gorovsky M.A."/>
            <person name="Keeling P.J."/>
            <person name="Waller R.F."/>
            <person name="Patron N.J."/>
            <person name="Cherry J.M."/>
            <person name="Stover N.A."/>
            <person name="Krieger C.J."/>
            <person name="del Toro C."/>
            <person name="Ryder H.F."/>
            <person name="Williamson S.C."/>
            <person name="Barbeau R.A."/>
            <person name="Hamilton E.P."/>
            <person name="Orias E."/>
        </authorList>
    </citation>
    <scope>NUCLEOTIDE SEQUENCE [LARGE SCALE GENOMIC DNA]</scope>
    <source>
        <strain evidence="3">SB210</strain>
    </source>
</reference>